<keyword evidence="1" id="KW-1133">Transmembrane helix</keyword>
<proteinExistence type="predicted"/>
<name>A0AAU7GAG8_9MICO</name>
<evidence type="ECO:0000256" key="1">
    <source>
        <dbReference type="SAM" id="Phobius"/>
    </source>
</evidence>
<keyword evidence="1" id="KW-0472">Membrane</keyword>
<dbReference type="Pfam" id="PF19684">
    <property type="entry name" value="DUF6186"/>
    <property type="match status" value="1"/>
</dbReference>
<dbReference type="RefSeq" id="WP_348787616.1">
    <property type="nucleotide sequence ID" value="NZ_CP157390.1"/>
</dbReference>
<organism evidence="2">
    <name type="scientific">Leifsonia sp. NPDC080035</name>
    <dbReference type="NCBI Taxonomy" id="3143936"/>
    <lineage>
        <taxon>Bacteria</taxon>
        <taxon>Bacillati</taxon>
        <taxon>Actinomycetota</taxon>
        <taxon>Actinomycetes</taxon>
        <taxon>Micrococcales</taxon>
        <taxon>Microbacteriaceae</taxon>
        <taxon>Leifsonia</taxon>
    </lineage>
</organism>
<sequence>MRAVTIAGFVLCGVLIVVLVVQSRRRPLRRAPLGTLLDRVMTDRAARVTILLFWWWIGWHFLAVAPVP</sequence>
<reference evidence="2" key="1">
    <citation type="submission" date="2024-05" db="EMBL/GenBank/DDBJ databases">
        <title>The Natural Products Discovery Center: Release of the First 8490 Sequenced Strains for Exploring Actinobacteria Biosynthetic Diversity.</title>
        <authorList>
            <person name="Kalkreuter E."/>
            <person name="Kautsar S.A."/>
            <person name="Yang D."/>
            <person name="Bader C.D."/>
            <person name="Teijaro C.N."/>
            <person name="Fluegel L."/>
            <person name="Davis C.M."/>
            <person name="Simpson J.R."/>
            <person name="Lauterbach L."/>
            <person name="Steele A.D."/>
            <person name="Gui C."/>
            <person name="Meng S."/>
            <person name="Li G."/>
            <person name="Viehrig K."/>
            <person name="Ye F."/>
            <person name="Su P."/>
            <person name="Kiefer A.F."/>
            <person name="Nichols A."/>
            <person name="Cepeda A.J."/>
            <person name="Yan W."/>
            <person name="Fan B."/>
            <person name="Jiang Y."/>
            <person name="Adhikari A."/>
            <person name="Zheng C.-J."/>
            <person name="Schuster L."/>
            <person name="Cowan T.M."/>
            <person name="Smanski M.J."/>
            <person name="Chevrette M.G."/>
            <person name="de Carvalho L.P.S."/>
            <person name="Shen B."/>
        </authorList>
    </citation>
    <scope>NUCLEOTIDE SEQUENCE</scope>
    <source>
        <strain evidence="2">NPDC080035</strain>
    </source>
</reference>
<dbReference type="EMBL" id="CP157390">
    <property type="protein sequence ID" value="XBM47649.1"/>
    <property type="molecule type" value="Genomic_DNA"/>
</dbReference>
<accession>A0AAU7GAG8</accession>
<keyword evidence="1" id="KW-0812">Transmembrane</keyword>
<evidence type="ECO:0000313" key="2">
    <source>
        <dbReference type="EMBL" id="XBM47649.1"/>
    </source>
</evidence>
<feature type="transmembrane region" description="Helical" evidence="1">
    <location>
        <begin position="45"/>
        <end position="65"/>
    </location>
</feature>
<gene>
    <name evidence="2" type="ORF">AAME72_16470</name>
</gene>
<feature type="transmembrane region" description="Helical" evidence="1">
    <location>
        <begin position="6"/>
        <end position="24"/>
    </location>
</feature>
<protein>
    <submittedName>
        <fullName evidence="2">DUF6186 family protein</fullName>
    </submittedName>
</protein>
<dbReference type="InterPro" id="IPR046177">
    <property type="entry name" value="DUF6186"/>
</dbReference>
<dbReference type="AlphaFoldDB" id="A0AAU7GAG8"/>